<name>A0AAD7BKW5_9AGAR</name>
<evidence type="ECO:0000313" key="2">
    <source>
        <dbReference type="EMBL" id="KAJ7624363.1"/>
    </source>
</evidence>
<proteinExistence type="predicted"/>
<sequence length="192" mass="21222">MASDDELTHEGDSGECDNRTVPISRTLGLSGGPYRYQRGEALIREGRAICPIMSAHGWEPALINKIFGEGTVYASDLQGREVTADDVRDDYDHVGEHFKPGYPLLTELGRSISGSHDPEKSVLPSLTILRIQTRTWIAFHPLDLSLLNLAGINNDVLVLHRSESYPEKGLRGPAAKKRPLPEDERCPNEHDG</sequence>
<dbReference type="EMBL" id="JARKIF010000013">
    <property type="protein sequence ID" value="KAJ7624363.1"/>
    <property type="molecule type" value="Genomic_DNA"/>
</dbReference>
<protein>
    <submittedName>
        <fullName evidence="2">Uncharacterized protein</fullName>
    </submittedName>
</protein>
<evidence type="ECO:0000313" key="3">
    <source>
        <dbReference type="Proteomes" id="UP001221142"/>
    </source>
</evidence>
<evidence type="ECO:0000256" key="1">
    <source>
        <dbReference type="SAM" id="MobiDB-lite"/>
    </source>
</evidence>
<gene>
    <name evidence="2" type="ORF">FB45DRAFT_1060694</name>
</gene>
<feature type="compositionally biased region" description="Basic and acidic residues" evidence="1">
    <location>
        <begin position="1"/>
        <end position="18"/>
    </location>
</feature>
<accession>A0AAD7BKW5</accession>
<reference evidence="2" key="1">
    <citation type="submission" date="2023-03" db="EMBL/GenBank/DDBJ databases">
        <title>Massive genome expansion in bonnet fungi (Mycena s.s.) driven by repeated elements and novel gene families across ecological guilds.</title>
        <authorList>
            <consortium name="Lawrence Berkeley National Laboratory"/>
            <person name="Harder C.B."/>
            <person name="Miyauchi S."/>
            <person name="Viragh M."/>
            <person name="Kuo A."/>
            <person name="Thoen E."/>
            <person name="Andreopoulos B."/>
            <person name="Lu D."/>
            <person name="Skrede I."/>
            <person name="Drula E."/>
            <person name="Henrissat B."/>
            <person name="Morin E."/>
            <person name="Kohler A."/>
            <person name="Barry K."/>
            <person name="LaButti K."/>
            <person name="Morin E."/>
            <person name="Salamov A."/>
            <person name="Lipzen A."/>
            <person name="Mereny Z."/>
            <person name="Hegedus B."/>
            <person name="Baldrian P."/>
            <person name="Stursova M."/>
            <person name="Weitz H."/>
            <person name="Taylor A."/>
            <person name="Grigoriev I.V."/>
            <person name="Nagy L.G."/>
            <person name="Martin F."/>
            <person name="Kauserud H."/>
        </authorList>
    </citation>
    <scope>NUCLEOTIDE SEQUENCE</scope>
    <source>
        <strain evidence="2">9284</strain>
    </source>
</reference>
<organism evidence="2 3">
    <name type="scientific">Roridomyces roridus</name>
    <dbReference type="NCBI Taxonomy" id="1738132"/>
    <lineage>
        <taxon>Eukaryota</taxon>
        <taxon>Fungi</taxon>
        <taxon>Dikarya</taxon>
        <taxon>Basidiomycota</taxon>
        <taxon>Agaricomycotina</taxon>
        <taxon>Agaricomycetes</taxon>
        <taxon>Agaricomycetidae</taxon>
        <taxon>Agaricales</taxon>
        <taxon>Marasmiineae</taxon>
        <taxon>Mycenaceae</taxon>
        <taxon>Roridomyces</taxon>
    </lineage>
</organism>
<comment type="caution">
    <text evidence="2">The sequence shown here is derived from an EMBL/GenBank/DDBJ whole genome shotgun (WGS) entry which is preliminary data.</text>
</comment>
<feature type="region of interest" description="Disordered" evidence="1">
    <location>
        <begin position="1"/>
        <end position="21"/>
    </location>
</feature>
<keyword evidence="3" id="KW-1185">Reference proteome</keyword>
<feature type="region of interest" description="Disordered" evidence="1">
    <location>
        <begin position="166"/>
        <end position="192"/>
    </location>
</feature>
<feature type="compositionally biased region" description="Basic and acidic residues" evidence="1">
    <location>
        <begin position="179"/>
        <end position="192"/>
    </location>
</feature>
<dbReference type="Proteomes" id="UP001221142">
    <property type="component" value="Unassembled WGS sequence"/>
</dbReference>
<dbReference type="AlphaFoldDB" id="A0AAD7BKW5"/>